<gene>
    <name evidence="3" type="ordered locus">CJA_3757</name>
</gene>
<accession>B3PIM5</accession>
<dbReference type="CDD" id="cd05233">
    <property type="entry name" value="SDR_c"/>
    <property type="match status" value="1"/>
</dbReference>
<organism evidence="3 4">
    <name type="scientific">Cellvibrio japonicus (strain Ueda107)</name>
    <name type="common">Pseudomonas fluorescens subsp. cellulosa</name>
    <dbReference type="NCBI Taxonomy" id="498211"/>
    <lineage>
        <taxon>Bacteria</taxon>
        <taxon>Pseudomonadati</taxon>
        <taxon>Pseudomonadota</taxon>
        <taxon>Gammaproteobacteria</taxon>
        <taxon>Cellvibrionales</taxon>
        <taxon>Cellvibrionaceae</taxon>
        <taxon>Cellvibrio</taxon>
    </lineage>
</organism>
<proteinExistence type="inferred from homology"/>
<dbReference type="Pfam" id="PF00106">
    <property type="entry name" value="adh_short"/>
    <property type="match status" value="1"/>
</dbReference>
<dbReference type="eggNOG" id="COG0300">
    <property type="taxonomic scope" value="Bacteria"/>
</dbReference>
<dbReference type="PRINTS" id="PR00081">
    <property type="entry name" value="GDHRDH"/>
</dbReference>
<evidence type="ECO:0000313" key="4">
    <source>
        <dbReference type="Proteomes" id="UP000001036"/>
    </source>
</evidence>
<dbReference type="AlphaFoldDB" id="B3PIM5"/>
<dbReference type="KEGG" id="cja:CJA_3757"/>
<dbReference type="PANTHER" id="PTHR44196">
    <property type="entry name" value="DEHYDROGENASE/REDUCTASE SDR FAMILY MEMBER 7B"/>
    <property type="match status" value="1"/>
</dbReference>
<keyword evidence="4" id="KW-1185">Reference proteome</keyword>
<dbReference type="STRING" id="498211.CJA_3757"/>
<comment type="similarity">
    <text evidence="1">Belongs to the short-chain dehydrogenases/reductases (SDR) family.</text>
</comment>
<evidence type="ECO:0000256" key="2">
    <source>
        <dbReference type="ARBA" id="ARBA00023002"/>
    </source>
</evidence>
<dbReference type="Proteomes" id="UP000001036">
    <property type="component" value="Chromosome"/>
</dbReference>
<reference evidence="3 4" key="1">
    <citation type="journal article" date="2008" name="J. Bacteriol.">
        <title>Insights into plant cell wall degradation from the genome sequence of the soil bacterium Cellvibrio japonicus.</title>
        <authorList>
            <person name="Deboy R.T."/>
            <person name="Mongodin E.F."/>
            <person name="Fouts D.E."/>
            <person name="Tailford L.E."/>
            <person name="Khouri H."/>
            <person name="Emerson J.B."/>
            <person name="Mohamoud Y."/>
            <person name="Watkins K."/>
            <person name="Henrissat B."/>
            <person name="Gilbert H.J."/>
            <person name="Nelson K.E."/>
        </authorList>
    </citation>
    <scope>NUCLEOTIDE SEQUENCE [LARGE SCALE GENOMIC DNA]</scope>
    <source>
        <strain evidence="3 4">Ueda107</strain>
    </source>
</reference>
<sequence length="274" mass="29832">MSSSVVMPIAVITGGSAGIGFELACRACENGYRPLLIARHPDALSAAADQLRTRYRIDPLLWSADLADAQERQQLIERLQTIATDIEMAVLCAGIGFGGALHENTWEAEHQVLQVNLVGLVQLSQIFCQWFAQAQRGTLLNVASLAGFQPGPYFANYYASKAYVLHFTEALALEMRPYGVQVSVLCPGTTGTGFHQKAGIDKTELARGLFGIVMTPEAVSRIALRELSRKRVVIVPGLLNQLAAWSVRWVPRSWVRAITGWMNAQPALAAVKNG</sequence>
<dbReference type="GO" id="GO:0016020">
    <property type="term" value="C:membrane"/>
    <property type="evidence" value="ECO:0007669"/>
    <property type="project" value="TreeGrafter"/>
</dbReference>
<keyword evidence="2" id="KW-0560">Oxidoreductase</keyword>
<dbReference type="PIRSF" id="PIRSF000126">
    <property type="entry name" value="11-beta-HSD1"/>
    <property type="match status" value="1"/>
</dbReference>
<dbReference type="RefSeq" id="WP_012489327.1">
    <property type="nucleotide sequence ID" value="NC_010995.1"/>
</dbReference>
<dbReference type="OrthoDB" id="335726at2"/>
<dbReference type="Gene3D" id="3.40.50.720">
    <property type="entry name" value="NAD(P)-binding Rossmann-like Domain"/>
    <property type="match status" value="1"/>
</dbReference>
<evidence type="ECO:0000313" key="3">
    <source>
        <dbReference type="EMBL" id="ACE85310.1"/>
    </source>
</evidence>
<dbReference type="GO" id="GO:0016491">
    <property type="term" value="F:oxidoreductase activity"/>
    <property type="evidence" value="ECO:0007669"/>
    <property type="project" value="UniProtKB-KW"/>
</dbReference>
<evidence type="ECO:0000256" key="1">
    <source>
        <dbReference type="ARBA" id="ARBA00006484"/>
    </source>
</evidence>
<dbReference type="HOGENOM" id="CLU_010194_2_1_6"/>
<dbReference type="InterPro" id="IPR036291">
    <property type="entry name" value="NAD(P)-bd_dom_sf"/>
</dbReference>
<protein>
    <submittedName>
        <fullName evidence="3">Short-chain dehydrogenase</fullName>
    </submittedName>
</protein>
<dbReference type="EMBL" id="CP000934">
    <property type="protein sequence ID" value="ACE85310.1"/>
    <property type="molecule type" value="Genomic_DNA"/>
</dbReference>
<dbReference type="InterPro" id="IPR002347">
    <property type="entry name" value="SDR_fam"/>
</dbReference>
<dbReference type="PANTHER" id="PTHR44196:SF2">
    <property type="entry name" value="SHORT-CHAIN DEHYDROGENASE-RELATED"/>
    <property type="match status" value="1"/>
</dbReference>
<name>B3PIM5_CELJU</name>
<dbReference type="SUPFAM" id="SSF51735">
    <property type="entry name" value="NAD(P)-binding Rossmann-fold domains"/>
    <property type="match status" value="1"/>
</dbReference>